<keyword evidence="4" id="KW-1185">Reference proteome</keyword>
<dbReference type="Pfam" id="PF00027">
    <property type="entry name" value="cNMP_binding"/>
    <property type="match status" value="1"/>
</dbReference>
<dbReference type="EMBL" id="AP022596">
    <property type="protein sequence ID" value="BBY65056.1"/>
    <property type="molecule type" value="Genomic_DNA"/>
</dbReference>
<evidence type="ECO:0000313" key="4">
    <source>
        <dbReference type="Proteomes" id="UP000467148"/>
    </source>
</evidence>
<evidence type="ECO:0000259" key="2">
    <source>
        <dbReference type="PROSITE" id="PS51186"/>
    </source>
</evidence>
<protein>
    <submittedName>
        <fullName evidence="3">Acetyltransferase Pat</fullName>
    </submittedName>
</protein>
<dbReference type="PROSITE" id="PS51186">
    <property type="entry name" value="GNAT"/>
    <property type="match status" value="1"/>
</dbReference>
<dbReference type="InterPro" id="IPR050397">
    <property type="entry name" value="Env_Response_Regulators"/>
</dbReference>
<feature type="domain" description="N-acetyltransferase" evidence="2">
    <location>
        <begin position="192"/>
        <end position="350"/>
    </location>
</feature>
<organism evidence="3 4">
    <name type="scientific">Mycolicibacterium helvum</name>
    <dbReference type="NCBI Taxonomy" id="1534349"/>
    <lineage>
        <taxon>Bacteria</taxon>
        <taxon>Bacillati</taxon>
        <taxon>Actinomycetota</taxon>
        <taxon>Actinomycetes</taxon>
        <taxon>Mycobacteriales</taxon>
        <taxon>Mycobacteriaceae</taxon>
        <taxon>Mycolicibacterium</taxon>
    </lineage>
</organism>
<gene>
    <name evidence="3" type="ORF">MHEL_32990</name>
</gene>
<dbReference type="InterPro" id="IPR000182">
    <property type="entry name" value="GNAT_dom"/>
</dbReference>
<dbReference type="GO" id="GO:0003700">
    <property type="term" value="F:DNA-binding transcription factor activity"/>
    <property type="evidence" value="ECO:0007669"/>
    <property type="project" value="TreeGrafter"/>
</dbReference>
<dbReference type="InterPro" id="IPR014710">
    <property type="entry name" value="RmlC-like_jellyroll"/>
</dbReference>
<dbReference type="SUPFAM" id="SSF55729">
    <property type="entry name" value="Acyl-CoA N-acyltransferases (Nat)"/>
    <property type="match status" value="1"/>
</dbReference>
<dbReference type="InterPro" id="IPR000595">
    <property type="entry name" value="cNMP-bd_dom"/>
</dbReference>
<dbReference type="PANTHER" id="PTHR24567:SF74">
    <property type="entry name" value="HTH-TYPE TRANSCRIPTIONAL REGULATOR ARCR"/>
    <property type="match status" value="1"/>
</dbReference>
<reference evidence="3 4" key="1">
    <citation type="journal article" date="2019" name="Emerg. Microbes Infect.">
        <title>Comprehensive subspecies identification of 175 nontuberculous mycobacteria species based on 7547 genomic profiles.</title>
        <authorList>
            <person name="Matsumoto Y."/>
            <person name="Kinjo T."/>
            <person name="Motooka D."/>
            <person name="Nabeya D."/>
            <person name="Jung N."/>
            <person name="Uechi K."/>
            <person name="Horii T."/>
            <person name="Iida T."/>
            <person name="Fujita J."/>
            <person name="Nakamura S."/>
        </authorList>
    </citation>
    <scope>NUCLEOTIDE SEQUENCE [LARGE SCALE GENOMIC DNA]</scope>
    <source>
        <strain evidence="3 4">JCM 30396</strain>
    </source>
</reference>
<dbReference type="InterPro" id="IPR016181">
    <property type="entry name" value="Acyl_CoA_acyltransferase"/>
</dbReference>
<feature type="domain" description="Cyclic nucleotide-binding" evidence="1">
    <location>
        <begin position="56"/>
        <end position="157"/>
    </location>
</feature>
<dbReference type="InterPro" id="IPR018488">
    <property type="entry name" value="cNMP-bd_CS"/>
</dbReference>
<dbReference type="SUPFAM" id="SSF51206">
    <property type="entry name" value="cAMP-binding domain-like"/>
    <property type="match status" value="1"/>
</dbReference>
<dbReference type="CDD" id="cd04301">
    <property type="entry name" value="NAT_SF"/>
    <property type="match status" value="1"/>
</dbReference>
<dbReference type="Gene3D" id="2.60.120.10">
    <property type="entry name" value="Jelly Rolls"/>
    <property type="match status" value="1"/>
</dbReference>
<evidence type="ECO:0000313" key="3">
    <source>
        <dbReference type="EMBL" id="BBY65056.1"/>
    </source>
</evidence>
<dbReference type="GO" id="GO:0005829">
    <property type="term" value="C:cytosol"/>
    <property type="evidence" value="ECO:0007669"/>
    <property type="project" value="TreeGrafter"/>
</dbReference>
<evidence type="ECO:0000259" key="1">
    <source>
        <dbReference type="PROSITE" id="PS50042"/>
    </source>
</evidence>
<dbReference type="PANTHER" id="PTHR24567">
    <property type="entry name" value="CRP FAMILY TRANSCRIPTIONAL REGULATORY PROTEIN"/>
    <property type="match status" value="1"/>
</dbReference>
<dbReference type="Gene3D" id="3.40.630.30">
    <property type="match status" value="1"/>
</dbReference>
<dbReference type="PROSITE" id="PS00889">
    <property type="entry name" value="CNMP_BINDING_2"/>
    <property type="match status" value="1"/>
</dbReference>
<name>A0A7I7TA82_9MYCO</name>
<accession>A0A7I7TA82</accession>
<proteinExistence type="predicted"/>
<dbReference type="PROSITE" id="PS50042">
    <property type="entry name" value="CNMP_BINDING_3"/>
    <property type="match status" value="1"/>
</dbReference>
<dbReference type="GO" id="GO:0016747">
    <property type="term" value="F:acyltransferase activity, transferring groups other than amino-acyl groups"/>
    <property type="evidence" value="ECO:0007669"/>
    <property type="project" value="InterPro"/>
</dbReference>
<dbReference type="SMART" id="SM00100">
    <property type="entry name" value="cNMP"/>
    <property type="match status" value="1"/>
</dbReference>
<keyword evidence="3" id="KW-0808">Transferase</keyword>
<dbReference type="CDD" id="cd00038">
    <property type="entry name" value="CAP_ED"/>
    <property type="match status" value="1"/>
</dbReference>
<dbReference type="Pfam" id="PF13302">
    <property type="entry name" value="Acetyltransf_3"/>
    <property type="match status" value="1"/>
</dbReference>
<dbReference type="InterPro" id="IPR018490">
    <property type="entry name" value="cNMP-bd_dom_sf"/>
</dbReference>
<sequence>MYRIGPEPFSTVGNLGDDGYGGHMTADSGDSGLASALGATPELITVRTAGLSHMEVFDGCPSELLRPLAAELQPLQASVGQVLTRQGDRAVSFLLIQSGRAEVRHVGDDGEVVLGEVSAGMIVGEIALLHDKPRTATVTVTEPLTAYIGDRAAFEILADLPGISERMVRTARQRLAAFVTPIPVVLKDGTELMLRPALPGDSERTSNGPIEFSTETLYRRFMSMRAPSTALMNYLFQVDYVNHFVWVLVDGADGPVVADVRFVRDQSDPALAEIAFIVGDAYQGRGIGNFMMNALVIAANVGGVKRFSGRVLSDNVPMRAILDRFGAHWEREEPGVVITEFDVPKVDALQIDPALAAEIRASVRQVLRAIG</sequence>
<dbReference type="KEGG" id="mhev:MHEL_32990"/>
<dbReference type="AlphaFoldDB" id="A0A7I7TA82"/>
<dbReference type="Proteomes" id="UP000467148">
    <property type="component" value="Chromosome"/>
</dbReference>